<sequence>MLKIYPAVYHTEDGKIICHFPDLPEVPAFSGEDKESVAEKAKEVLGRYYVKKSQDRETIPDPSNARLMQAEGDDVIEYVYTDIDQYWDNTKAKEIWV</sequence>
<name>E6MFA1_9FIRM</name>
<organism evidence="1 2">
    <name type="scientific">Pseudoramibacter alactolyticus ATCC 23263</name>
    <dbReference type="NCBI Taxonomy" id="887929"/>
    <lineage>
        <taxon>Bacteria</taxon>
        <taxon>Bacillati</taxon>
        <taxon>Bacillota</taxon>
        <taxon>Clostridia</taxon>
        <taxon>Eubacteriales</taxon>
        <taxon>Eubacteriaceae</taxon>
        <taxon>Pseudoramibacter</taxon>
    </lineage>
</organism>
<dbReference type="STRING" id="887929.HMP0721_0684"/>
<evidence type="ECO:0000313" key="2">
    <source>
        <dbReference type="Proteomes" id="UP000004754"/>
    </source>
</evidence>
<evidence type="ECO:0008006" key="3">
    <source>
        <dbReference type="Google" id="ProtNLM"/>
    </source>
</evidence>
<reference evidence="1 2" key="1">
    <citation type="submission" date="2010-12" db="EMBL/GenBank/DDBJ databases">
        <authorList>
            <person name="Muzny D."/>
            <person name="Qin X."/>
            <person name="Deng J."/>
            <person name="Jiang H."/>
            <person name="Liu Y."/>
            <person name="Qu J."/>
            <person name="Song X.-Z."/>
            <person name="Zhang L."/>
            <person name="Thornton R."/>
            <person name="Coyle M."/>
            <person name="Francisco L."/>
            <person name="Jackson L."/>
            <person name="Javaid M."/>
            <person name="Korchina V."/>
            <person name="Kovar C."/>
            <person name="Mata R."/>
            <person name="Mathew T."/>
            <person name="Ngo R."/>
            <person name="Nguyen L."/>
            <person name="Nguyen N."/>
            <person name="Okwuonu G."/>
            <person name="Ongeri F."/>
            <person name="Pham C."/>
            <person name="Simmons D."/>
            <person name="Wilczek-Boney K."/>
            <person name="Hale W."/>
            <person name="Jakkamsetti A."/>
            <person name="Pham P."/>
            <person name="Ruth R."/>
            <person name="San Lucas F."/>
            <person name="Warren J."/>
            <person name="Zhang J."/>
            <person name="Zhao Z."/>
            <person name="Zhou C."/>
            <person name="Zhu D."/>
            <person name="Lee S."/>
            <person name="Bess C."/>
            <person name="Blankenburg K."/>
            <person name="Forbes L."/>
            <person name="Fu Q."/>
            <person name="Gubbala S."/>
            <person name="Hirani K."/>
            <person name="Jayaseelan J.C."/>
            <person name="Lara F."/>
            <person name="Munidasa M."/>
            <person name="Palculict T."/>
            <person name="Patil S."/>
            <person name="Pu L.-L."/>
            <person name="Saada N."/>
            <person name="Tang L."/>
            <person name="Weissenberger G."/>
            <person name="Zhu Y."/>
            <person name="Hemphill L."/>
            <person name="Shang Y."/>
            <person name="Youmans B."/>
            <person name="Ayvaz T."/>
            <person name="Ross M."/>
            <person name="Santibanez J."/>
            <person name="Aqrawi P."/>
            <person name="Gross S."/>
            <person name="Joshi V."/>
            <person name="Fowler G."/>
            <person name="Nazareth L."/>
            <person name="Reid J."/>
            <person name="Worley K."/>
            <person name="Petrosino J."/>
            <person name="Highlander S."/>
            <person name="Gibbs R."/>
        </authorList>
    </citation>
    <scope>NUCLEOTIDE SEQUENCE [LARGE SCALE GENOMIC DNA]</scope>
    <source>
        <strain evidence="1 2">ATCC 23263</strain>
    </source>
</reference>
<dbReference type="HOGENOM" id="CLU_2344448_0_0_9"/>
<dbReference type="SUPFAM" id="SSF143100">
    <property type="entry name" value="TTHA1013/TTHA0281-like"/>
    <property type="match status" value="1"/>
</dbReference>
<comment type="caution">
    <text evidence="1">The sequence shown here is derived from an EMBL/GenBank/DDBJ whole genome shotgun (WGS) entry which is preliminary data.</text>
</comment>
<keyword evidence="2" id="KW-1185">Reference proteome</keyword>
<proteinExistence type="predicted"/>
<dbReference type="AlphaFoldDB" id="E6MFA1"/>
<dbReference type="Proteomes" id="UP000004754">
    <property type="component" value="Unassembled WGS sequence"/>
</dbReference>
<dbReference type="OrthoDB" id="5419659at2"/>
<dbReference type="Gene3D" id="3.30.160.250">
    <property type="match status" value="1"/>
</dbReference>
<dbReference type="InterPro" id="IPR035069">
    <property type="entry name" value="TTHA1013/TTHA0281-like"/>
</dbReference>
<protein>
    <recommendedName>
        <fullName evidence="3">HicB-like antitoxin of toxin-antitoxin system domain-containing protein</fullName>
    </recommendedName>
</protein>
<gene>
    <name evidence="1" type="ORF">HMP0721_0684</name>
</gene>
<dbReference type="RefSeq" id="WP_006598106.1">
    <property type="nucleotide sequence ID" value="NZ_GL622359.1"/>
</dbReference>
<accession>E6MFA1</accession>
<dbReference type="EMBL" id="AEQN01000011">
    <property type="protein sequence ID" value="EFV02261.1"/>
    <property type="molecule type" value="Genomic_DNA"/>
</dbReference>
<evidence type="ECO:0000313" key="1">
    <source>
        <dbReference type="EMBL" id="EFV02261.1"/>
    </source>
</evidence>